<evidence type="ECO:0000313" key="1">
    <source>
        <dbReference type="EMBL" id="KAI4456582.1"/>
    </source>
</evidence>
<sequence>MPRSSSIDSMVEAVWSETVLEAPLPIEKRPSLRPDRTLALVSPSVGRRMKGQRGINVLTETEYLIIEAERCRSSYQQWVSYVSDTMLIQNAKRMDKQRRTKARPKTRNNRRKIGRSIQKKGGDDDILPEMIKWIGQDGKKWIWEMCKAMWNKPKIPREWENNLIIPIYKNGEQT</sequence>
<name>A0ACB9SN75_HOLOL</name>
<protein>
    <submittedName>
        <fullName evidence="1">Uncharacterized protein</fullName>
    </submittedName>
</protein>
<gene>
    <name evidence="1" type="ORF">MML48_8g00008706</name>
</gene>
<comment type="caution">
    <text evidence="1">The sequence shown here is derived from an EMBL/GenBank/DDBJ whole genome shotgun (WGS) entry which is preliminary data.</text>
</comment>
<proteinExistence type="predicted"/>
<dbReference type="EMBL" id="CM043022">
    <property type="protein sequence ID" value="KAI4456582.1"/>
    <property type="molecule type" value="Genomic_DNA"/>
</dbReference>
<accession>A0ACB9SN75</accession>
<keyword evidence="2" id="KW-1185">Reference proteome</keyword>
<organism evidence="1 2">
    <name type="scientific">Holotrichia oblita</name>
    <name type="common">Chafer beetle</name>
    <dbReference type="NCBI Taxonomy" id="644536"/>
    <lineage>
        <taxon>Eukaryota</taxon>
        <taxon>Metazoa</taxon>
        <taxon>Ecdysozoa</taxon>
        <taxon>Arthropoda</taxon>
        <taxon>Hexapoda</taxon>
        <taxon>Insecta</taxon>
        <taxon>Pterygota</taxon>
        <taxon>Neoptera</taxon>
        <taxon>Endopterygota</taxon>
        <taxon>Coleoptera</taxon>
        <taxon>Polyphaga</taxon>
        <taxon>Scarabaeiformia</taxon>
        <taxon>Scarabaeidae</taxon>
        <taxon>Melolonthinae</taxon>
        <taxon>Holotrichia</taxon>
    </lineage>
</organism>
<dbReference type="Proteomes" id="UP001056778">
    <property type="component" value="Chromosome 8"/>
</dbReference>
<evidence type="ECO:0000313" key="2">
    <source>
        <dbReference type="Proteomes" id="UP001056778"/>
    </source>
</evidence>
<reference evidence="1" key="1">
    <citation type="submission" date="2022-04" db="EMBL/GenBank/DDBJ databases">
        <title>Chromosome-scale genome assembly of Holotrichia oblita Faldermann.</title>
        <authorList>
            <person name="Rongchong L."/>
        </authorList>
    </citation>
    <scope>NUCLEOTIDE SEQUENCE</scope>
    <source>
        <strain evidence="1">81SQS9</strain>
    </source>
</reference>